<dbReference type="InterPro" id="IPR055166">
    <property type="entry name" value="Transc_reg_Sar_Rot_HTH"/>
</dbReference>
<dbReference type="AlphaFoldDB" id="A0A545TKZ3"/>
<sequence>MSGKTQKSKAQRPKTQSVKAGGGNAQKPAPRQSRTSAQKGAPRADGPALDDFICFALYSANHAMNRVYKPLLDELGVTYPQYIALSALWERDGQTVGEICEKLFLESSTVTPLLKRLETMGLLARRRDATDERQVRVSLTPEGRRLKSKARKIPGCIHAASGLGEKALLNLQTQIADLRENLVRAAAE</sequence>
<dbReference type="RefSeq" id="WP_142898236.1">
    <property type="nucleotide sequence ID" value="NZ_ML660058.1"/>
</dbReference>
<dbReference type="InterPro" id="IPR036390">
    <property type="entry name" value="WH_DNA-bd_sf"/>
</dbReference>
<evidence type="ECO:0000256" key="6">
    <source>
        <dbReference type="SAM" id="MobiDB-lite"/>
    </source>
</evidence>
<dbReference type="OrthoDB" id="9806864at2"/>
<dbReference type="GO" id="GO:0003677">
    <property type="term" value="F:DNA binding"/>
    <property type="evidence" value="ECO:0007669"/>
    <property type="project" value="UniProtKB-KW"/>
</dbReference>
<evidence type="ECO:0000256" key="5">
    <source>
        <dbReference type="ARBA" id="ARBA00023163"/>
    </source>
</evidence>
<dbReference type="SUPFAM" id="SSF46785">
    <property type="entry name" value="Winged helix' DNA-binding domain"/>
    <property type="match status" value="1"/>
</dbReference>
<feature type="compositionally biased region" description="Basic residues" evidence="6">
    <location>
        <begin position="1"/>
        <end position="12"/>
    </location>
</feature>
<comment type="subcellular location">
    <subcellularLocation>
        <location evidence="1">Cytoplasm</location>
    </subcellularLocation>
</comment>
<accession>A0A545TKZ3</accession>
<dbReference type="PRINTS" id="PR00598">
    <property type="entry name" value="HTHMARR"/>
</dbReference>
<gene>
    <name evidence="8" type="ORF">FKG95_20340</name>
</gene>
<evidence type="ECO:0000256" key="4">
    <source>
        <dbReference type="ARBA" id="ARBA00023125"/>
    </source>
</evidence>
<feature type="region of interest" description="Disordered" evidence="6">
    <location>
        <begin position="1"/>
        <end position="44"/>
    </location>
</feature>
<evidence type="ECO:0000256" key="3">
    <source>
        <dbReference type="ARBA" id="ARBA00023015"/>
    </source>
</evidence>
<dbReference type="InterPro" id="IPR011991">
    <property type="entry name" value="ArsR-like_HTH"/>
</dbReference>
<dbReference type="InterPro" id="IPR036388">
    <property type="entry name" value="WH-like_DNA-bd_sf"/>
</dbReference>
<dbReference type="InterPro" id="IPR039422">
    <property type="entry name" value="MarR/SlyA-like"/>
</dbReference>
<keyword evidence="9" id="KW-1185">Reference proteome</keyword>
<feature type="domain" description="HTH marR-type" evidence="7">
    <location>
        <begin position="50"/>
        <end position="187"/>
    </location>
</feature>
<proteinExistence type="predicted"/>
<dbReference type="Proteomes" id="UP000315252">
    <property type="component" value="Unassembled WGS sequence"/>
</dbReference>
<evidence type="ECO:0000256" key="1">
    <source>
        <dbReference type="ARBA" id="ARBA00004496"/>
    </source>
</evidence>
<dbReference type="PANTHER" id="PTHR33164">
    <property type="entry name" value="TRANSCRIPTIONAL REGULATOR, MARR FAMILY"/>
    <property type="match status" value="1"/>
</dbReference>
<dbReference type="CDD" id="cd00090">
    <property type="entry name" value="HTH_ARSR"/>
    <property type="match status" value="1"/>
</dbReference>
<evidence type="ECO:0000259" key="7">
    <source>
        <dbReference type="PROSITE" id="PS50995"/>
    </source>
</evidence>
<dbReference type="GO" id="GO:0005737">
    <property type="term" value="C:cytoplasm"/>
    <property type="evidence" value="ECO:0007669"/>
    <property type="project" value="UniProtKB-SubCell"/>
</dbReference>
<evidence type="ECO:0000313" key="9">
    <source>
        <dbReference type="Proteomes" id="UP000315252"/>
    </source>
</evidence>
<keyword evidence="2" id="KW-0963">Cytoplasm</keyword>
<organism evidence="8 9">
    <name type="scientific">Denitrobaculum tricleocarpae</name>
    <dbReference type="NCBI Taxonomy" id="2591009"/>
    <lineage>
        <taxon>Bacteria</taxon>
        <taxon>Pseudomonadati</taxon>
        <taxon>Pseudomonadota</taxon>
        <taxon>Alphaproteobacteria</taxon>
        <taxon>Rhodospirillales</taxon>
        <taxon>Rhodospirillaceae</taxon>
        <taxon>Denitrobaculum</taxon>
    </lineage>
</organism>
<dbReference type="SMART" id="SM00347">
    <property type="entry name" value="HTH_MARR"/>
    <property type="match status" value="1"/>
</dbReference>
<dbReference type="InterPro" id="IPR000835">
    <property type="entry name" value="HTH_MarR-typ"/>
</dbReference>
<evidence type="ECO:0000256" key="2">
    <source>
        <dbReference type="ARBA" id="ARBA00022490"/>
    </source>
</evidence>
<keyword evidence="3" id="KW-0805">Transcription regulation</keyword>
<dbReference type="PANTHER" id="PTHR33164:SF5">
    <property type="entry name" value="ORGANIC HYDROPEROXIDE RESISTANCE TRANSCRIPTIONAL REGULATOR"/>
    <property type="match status" value="1"/>
</dbReference>
<evidence type="ECO:0000313" key="8">
    <source>
        <dbReference type="EMBL" id="TQV77893.1"/>
    </source>
</evidence>
<comment type="caution">
    <text evidence="8">The sequence shown here is derived from an EMBL/GenBank/DDBJ whole genome shotgun (WGS) entry which is preliminary data.</text>
</comment>
<protein>
    <submittedName>
        <fullName evidence="8">MarR family transcriptional regulator</fullName>
    </submittedName>
</protein>
<dbReference type="FunFam" id="1.10.10.10:FF:000163">
    <property type="entry name" value="MarR family transcriptional regulator"/>
    <property type="match status" value="1"/>
</dbReference>
<dbReference type="GO" id="GO:0006950">
    <property type="term" value="P:response to stress"/>
    <property type="evidence" value="ECO:0007669"/>
    <property type="project" value="TreeGrafter"/>
</dbReference>
<dbReference type="Gene3D" id="1.10.10.10">
    <property type="entry name" value="Winged helix-like DNA-binding domain superfamily/Winged helix DNA-binding domain"/>
    <property type="match status" value="1"/>
</dbReference>
<reference evidence="8 9" key="1">
    <citation type="submission" date="2019-06" db="EMBL/GenBank/DDBJ databases">
        <title>Whole genome sequence for Rhodospirillaceae sp. R148.</title>
        <authorList>
            <person name="Wang G."/>
        </authorList>
    </citation>
    <scope>NUCLEOTIDE SEQUENCE [LARGE SCALE GENOMIC DNA]</scope>
    <source>
        <strain evidence="8 9">R148</strain>
    </source>
</reference>
<dbReference type="PROSITE" id="PS50995">
    <property type="entry name" value="HTH_MARR_2"/>
    <property type="match status" value="1"/>
</dbReference>
<keyword evidence="4" id="KW-0238">DNA-binding</keyword>
<name>A0A545TKZ3_9PROT</name>
<dbReference type="Pfam" id="PF22381">
    <property type="entry name" value="Staph_reg_Sar_Rot"/>
    <property type="match status" value="1"/>
</dbReference>
<keyword evidence="5" id="KW-0804">Transcription</keyword>
<dbReference type="GO" id="GO:0003700">
    <property type="term" value="F:DNA-binding transcription factor activity"/>
    <property type="evidence" value="ECO:0007669"/>
    <property type="project" value="InterPro"/>
</dbReference>
<dbReference type="EMBL" id="VHSH01000007">
    <property type="protein sequence ID" value="TQV77893.1"/>
    <property type="molecule type" value="Genomic_DNA"/>
</dbReference>